<organism evidence="2 3">
    <name type="scientific">Serpentinicella alkaliphila</name>
    <dbReference type="NCBI Taxonomy" id="1734049"/>
    <lineage>
        <taxon>Bacteria</taxon>
        <taxon>Bacillati</taxon>
        <taxon>Bacillota</taxon>
        <taxon>Clostridia</taxon>
        <taxon>Peptostreptococcales</taxon>
        <taxon>Natronincolaceae</taxon>
        <taxon>Serpentinicella</taxon>
    </lineage>
</organism>
<dbReference type="EMBL" id="SLYC01000006">
    <property type="protein sequence ID" value="TCQ04657.1"/>
    <property type="molecule type" value="Genomic_DNA"/>
</dbReference>
<feature type="domain" description="AB hydrolase-1" evidence="1">
    <location>
        <begin position="78"/>
        <end position="198"/>
    </location>
</feature>
<dbReference type="PANTHER" id="PTHR43358">
    <property type="entry name" value="ALPHA/BETA-HYDROLASE"/>
    <property type="match status" value="1"/>
</dbReference>
<proteinExistence type="predicted"/>
<dbReference type="Gene3D" id="3.40.50.1820">
    <property type="entry name" value="alpha/beta hydrolase"/>
    <property type="match status" value="1"/>
</dbReference>
<name>A0A4R2TPL3_9FIRM</name>
<dbReference type="Proteomes" id="UP000295504">
    <property type="component" value="Unassembled WGS sequence"/>
</dbReference>
<evidence type="ECO:0000259" key="1">
    <source>
        <dbReference type="Pfam" id="PF00561"/>
    </source>
</evidence>
<dbReference type="InterPro" id="IPR052920">
    <property type="entry name" value="DNA-binding_regulatory"/>
</dbReference>
<evidence type="ECO:0000313" key="2">
    <source>
        <dbReference type="EMBL" id="TCQ04657.1"/>
    </source>
</evidence>
<dbReference type="InterPro" id="IPR000073">
    <property type="entry name" value="AB_hydrolase_1"/>
</dbReference>
<comment type="caution">
    <text evidence="2">The sequence shown here is derived from an EMBL/GenBank/DDBJ whole genome shotgun (WGS) entry which is preliminary data.</text>
</comment>
<gene>
    <name evidence="2" type="ORF">EDD79_100661</name>
</gene>
<dbReference type="InterPro" id="IPR029058">
    <property type="entry name" value="AB_hydrolase_fold"/>
</dbReference>
<sequence length="296" mass="33845">MIIIFSILLILLVISLYFSSIIIYPKTIDHHKGLAREIKLGRINEEDFNSIEKEEVIIKSPFNYSLFGLFFNNNSNKTVIICHGISLNLYSSIKYLPLYYIKGFNVLVYDHRNHGKSGGKTTTYGYYEKYDLKACVDWVKGRYGPDALIGIHGESMGAATVIQYAALEDVAAFYVVDCPYSDLKSELVIRSWEDYMLPKFPIINICNLINKVVTGVFFEQVSPINEISKIKTPMLFIHGALDKYVPTEMTIDLFNKKNGLKELYIAPNSGHVESYSNNKDEYNLILDKFLKLIKIN</sequence>
<accession>A0A4R2TPL3</accession>
<dbReference type="SUPFAM" id="SSF53474">
    <property type="entry name" value="alpha/beta-Hydrolases"/>
    <property type="match status" value="1"/>
</dbReference>
<dbReference type="Pfam" id="PF00561">
    <property type="entry name" value="Abhydrolase_1"/>
    <property type="match status" value="1"/>
</dbReference>
<evidence type="ECO:0000313" key="3">
    <source>
        <dbReference type="Proteomes" id="UP000295504"/>
    </source>
</evidence>
<protein>
    <recommendedName>
        <fullName evidence="1">AB hydrolase-1 domain-containing protein</fullName>
    </recommendedName>
</protein>
<keyword evidence="3" id="KW-1185">Reference proteome</keyword>
<dbReference type="RefSeq" id="WP_243098170.1">
    <property type="nucleotide sequence ID" value="NZ_CP058648.1"/>
</dbReference>
<reference evidence="2 3" key="1">
    <citation type="submission" date="2019-03" db="EMBL/GenBank/DDBJ databases">
        <title>Genomic Encyclopedia of Type Strains, Phase IV (KMG-IV): sequencing the most valuable type-strain genomes for metagenomic binning, comparative biology and taxonomic classification.</title>
        <authorList>
            <person name="Goeker M."/>
        </authorList>
    </citation>
    <scope>NUCLEOTIDE SEQUENCE [LARGE SCALE GENOMIC DNA]</scope>
    <source>
        <strain evidence="2 3">DSM 100013</strain>
    </source>
</reference>
<dbReference type="PANTHER" id="PTHR43358:SF5">
    <property type="entry name" value="EXPORTED PROTEIN"/>
    <property type="match status" value="1"/>
</dbReference>
<dbReference type="AlphaFoldDB" id="A0A4R2TPL3"/>